<feature type="non-terminal residue" evidence="2">
    <location>
        <position position="65"/>
    </location>
</feature>
<sequence length="65" mass="7051">MESTRAQDERSLPARSARAEDRTRMLDSADGCSGATATTIAVLTCHAISIIDDSSYDSHRDMVPH</sequence>
<reference evidence="2 3" key="1">
    <citation type="journal article" date="2012" name="Genome Biol.">
        <title>Genome and low-iron response of an oceanic diatom adapted to chronic iron limitation.</title>
        <authorList>
            <person name="Lommer M."/>
            <person name="Specht M."/>
            <person name="Roy A.S."/>
            <person name="Kraemer L."/>
            <person name="Andreson R."/>
            <person name="Gutowska M.A."/>
            <person name="Wolf J."/>
            <person name="Bergner S.V."/>
            <person name="Schilhabel M.B."/>
            <person name="Klostermeier U.C."/>
            <person name="Beiko R.G."/>
            <person name="Rosenstiel P."/>
            <person name="Hippler M."/>
            <person name="Laroche J."/>
        </authorList>
    </citation>
    <scope>NUCLEOTIDE SEQUENCE [LARGE SCALE GENOMIC DNA]</scope>
    <source>
        <strain evidence="2 3">CCMP1005</strain>
    </source>
</reference>
<dbReference type="Proteomes" id="UP000266841">
    <property type="component" value="Unassembled WGS sequence"/>
</dbReference>
<name>K0S7N6_THAOC</name>
<feature type="region of interest" description="Disordered" evidence="1">
    <location>
        <begin position="1"/>
        <end position="32"/>
    </location>
</feature>
<accession>K0S7N6</accession>
<feature type="compositionally biased region" description="Basic and acidic residues" evidence="1">
    <location>
        <begin position="1"/>
        <end position="27"/>
    </location>
</feature>
<proteinExistence type="predicted"/>
<gene>
    <name evidence="2" type="ORF">THAOC_18294</name>
</gene>
<dbReference type="AlphaFoldDB" id="K0S7N6"/>
<dbReference type="EMBL" id="AGNL01020249">
    <property type="protein sequence ID" value="EJK61255.1"/>
    <property type="molecule type" value="Genomic_DNA"/>
</dbReference>
<comment type="caution">
    <text evidence="2">The sequence shown here is derived from an EMBL/GenBank/DDBJ whole genome shotgun (WGS) entry which is preliminary data.</text>
</comment>
<protein>
    <submittedName>
        <fullName evidence="2">Uncharacterized protein</fullName>
    </submittedName>
</protein>
<organism evidence="2 3">
    <name type="scientific">Thalassiosira oceanica</name>
    <name type="common">Marine diatom</name>
    <dbReference type="NCBI Taxonomy" id="159749"/>
    <lineage>
        <taxon>Eukaryota</taxon>
        <taxon>Sar</taxon>
        <taxon>Stramenopiles</taxon>
        <taxon>Ochrophyta</taxon>
        <taxon>Bacillariophyta</taxon>
        <taxon>Coscinodiscophyceae</taxon>
        <taxon>Thalassiosirophycidae</taxon>
        <taxon>Thalassiosirales</taxon>
        <taxon>Thalassiosiraceae</taxon>
        <taxon>Thalassiosira</taxon>
    </lineage>
</organism>
<evidence type="ECO:0000256" key="1">
    <source>
        <dbReference type="SAM" id="MobiDB-lite"/>
    </source>
</evidence>
<evidence type="ECO:0000313" key="2">
    <source>
        <dbReference type="EMBL" id="EJK61255.1"/>
    </source>
</evidence>
<evidence type="ECO:0000313" key="3">
    <source>
        <dbReference type="Proteomes" id="UP000266841"/>
    </source>
</evidence>
<keyword evidence="3" id="KW-1185">Reference proteome</keyword>